<dbReference type="GO" id="GO:0000815">
    <property type="term" value="C:ESCRT III complex"/>
    <property type="evidence" value="ECO:0007669"/>
    <property type="project" value="TreeGrafter"/>
</dbReference>
<feature type="region of interest" description="Disordered" evidence="1">
    <location>
        <begin position="404"/>
        <end position="479"/>
    </location>
</feature>
<accession>A0A1E1LAL4</accession>
<dbReference type="PANTHER" id="PTHR22761">
    <property type="entry name" value="CHARGED MULTIVESICULAR BODY PROTEIN"/>
    <property type="match status" value="1"/>
</dbReference>
<dbReference type="GO" id="GO:0005771">
    <property type="term" value="C:multivesicular body"/>
    <property type="evidence" value="ECO:0007669"/>
    <property type="project" value="TreeGrafter"/>
</dbReference>
<dbReference type="Gene3D" id="6.10.140.1230">
    <property type="match status" value="1"/>
</dbReference>
<dbReference type="Pfam" id="PF03357">
    <property type="entry name" value="Snf7"/>
    <property type="match status" value="1"/>
</dbReference>
<dbReference type="InterPro" id="IPR005024">
    <property type="entry name" value="Snf7_fam"/>
</dbReference>
<sequence>MSELLTYLLENEPQFRKTRLQDLYSDFTKTRNINPDGYQANITAWHQALSHATFAGCMPSPSTSPDLLSITISNDLILALETRDCGRPSALGTVVREGVKARLWIDVKEFKEKADSIYKKGWGIPVPTVPSVGDVLGWGLRQLGFGGGEEKLGKGRVVVMENLEEAGKDVIRRTEGNRGRIQRIFSRAAFREAYGDITGCENRLTEFDMEILLKFLARDKGVLAYDGEIVKLKAPNQKTPSPVTVEDITIASLKTLIKDLEIQTEVLTKKVDELATIAKEAVGRKNRVSALAALRSKKLAETTLTKRHATLAQLEEIFSKIEQAADQVELVGIMEDSTRVLTGLNKEVGGVDRVDDVVDQLREQMSQVDEVGNVIAEAGESTNVVDEGEVDDELEAMERQEREKIEEKERLEKEEKEKKEAAETKRRLDALNEAERQTKETAMAEKQDEDARKAEEVSMEKELEDELKKLSLDADKAYA</sequence>
<dbReference type="AlphaFoldDB" id="A0A1E1LAL4"/>
<dbReference type="GO" id="GO:0009898">
    <property type="term" value="C:cytoplasmic side of plasma membrane"/>
    <property type="evidence" value="ECO:0007669"/>
    <property type="project" value="TreeGrafter"/>
</dbReference>
<evidence type="ECO:0000256" key="1">
    <source>
        <dbReference type="SAM" id="MobiDB-lite"/>
    </source>
</evidence>
<dbReference type="PANTHER" id="PTHR22761:SF18">
    <property type="entry name" value="SORTING PROTEIN SNF7 FAMILY PROTEIN, PUTATIVE (AFU_ORTHOLOGUE AFUA_2G16692)-RELATED"/>
    <property type="match status" value="1"/>
</dbReference>
<evidence type="ECO:0000313" key="2">
    <source>
        <dbReference type="EMBL" id="CZT07404.1"/>
    </source>
</evidence>
<evidence type="ECO:0000313" key="3">
    <source>
        <dbReference type="Proteomes" id="UP000178912"/>
    </source>
</evidence>
<dbReference type="GO" id="GO:0006900">
    <property type="term" value="P:vesicle budding from membrane"/>
    <property type="evidence" value="ECO:0007669"/>
    <property type="project" value="TreeGrafter"/>
</dbReference>
<dbReference type="EMBL" id="FJUX01000095">
    <property type="protein sequence ID" value="CZT07404.1"/>
    <property type="molecule type" value="Genomic_DNA"/>
</dbReference>
<reference evidence="3" key="1">
    <citation type="submission" date="2016-03" db="EMBL/GenBank/DDBJ databases">
        <authorList>
            <person name="Guldener U."/>
        </authorList>
    </citation>
    <scope>NUCLEOTIDE SEQUENCE [LARGE SCALE GENOMIC DNA]</scope>
    <source>
        <strain evidence="3">04CH-RAC-A.6.1</strain>
    </source>
</reference>
<keyword evidence="3" id="KW-1185">Reference proteome</keyword>
<proteinExistence type="predicted"/>
<organism evidence="2 3">
    <name type="scientific">Rhynchosporium agropyri</name>
    <dbReference type="NCBI Taxonomy" id="914238"/>
    <lineage>
        <taxon>Eukaryota</taxon>
        <taxon>Fungi</taxon>
        <taxon>Dikarya</taxon>
        <taxon>Ascomycota</taxon>
        <taxon>Pezizomycotina</taxon>
        <taxon>Leotiomycetes</taxon>
        <taxon>Helotiales</taxon>
        <taxon>Ploettnerulaceae</taxon>
        <taxon>Rhynchosporium</taxon>
    </lineage>
</organism>
<protein>
    <submittedName>
        <fullName evidence="2">Related to protein SNF7</fullName>
    </submittedName>
</protein>
<dbReference type="Proteomes" id="UP000178912">
    <property type="component" value="Unassembled WGS sequence"/>
</dbReference>
<dbReference type="OrthoDB" id="10250120at2759"/>
<dbReference type="GO" id="GO:0032511">
    <property type="term" value="P:late endosome to vacuole transport via multivesicular body sorting pathway"/>
    <property type="evidence" value="ECO:0007669"/>
    <property type="project" value="TreeGrafter"/>
</dbReference>
<gene>
    <name evidence="2" type="ORF">RAG0_12876</name>
</gene>
<name>A0A1E1LAL4_9HELO</name>